<evidence type="ECO:0000313" key="2">
    <source>
        <dbReference type="EMBL" id="EGV42206.1"/>
    </source>
</evidence>
<dbReference type="RefSeq" id="WP_008639652.1">
    <property type="nucleotide sequence ID" value="NZ_AFXZ01000067.1"/>
</dbReference>
<accession>G2EHG7</accession>
<dbReference type="SUPFAM" id="SSF51735">
    <property type="entry name" value="NAD(P)-binding Rossmann-fold domains"/>
    <property type="match status" value="1"/>
</dbReference>
<feature type="domain" description="NAD-dependent epimerase/dehydratase" evidence="1">
    <location>
        <begin position="2"/>
        <end position="190"/>
    </location>
</feature>
<dbReference type="Proteomes" id="UP000003730">
    <property type="component" value="Unassembled WGS sequence"/>
</dbReference>
<dbReference type="PANTHER" id="PTHR48079">
    <property type="entry name" value="PROTEIN YEEZ"/>
    <property type="match status" value="1"/>
</dbReference>
<keyword evidence="3" id="KW-1185">Reference proteome</keyword>
<dbReference type="eggNOG" id="COG0451">
    <property type="taxonomic scope" value="Bacteria"/>
</dbReference>
<sequence>MILVTGGTGLVGSHLLYQLVYANKSVRAIYRTEEKQDVVKRVFSYYSDDFLTLFNKIEWVEADLLNIPKLSDAFKNVDYVYHCAAMVSFAPNDYHKLRKTNIEGTTNIVNLSISNHIKKLCYVSSVAAIGENIKNEPSNEENSWNKEKDNSVYAITKYGAEIEVWRGTQEGLDAVIVNPGVILGPGLWNQGTGEIFKQVKGGLPFYTKGHVACIDVFDVVKIMIDLLESPIKNDRFILVADHVSYKEFLGMIAKNLNAKAPYIEAKSWLLGIVWRLDWLKHKLTGKPRKLVKHMVKSTQNKVVYDNTKIKNQLNYKFTPISESIASVAEKF</sequence>
<dbReference type="PANTHER" id="PTHR48079:SF6">
    <property type="entry name" value="NAD(P)-BINDING DOMAIN-CONTAINING PROTEIN-RELATED"/>
    <property type="match status" value="1"/>
</dbReference>
<evidence type="ECO:0000313" key="3">
    <source>
        <dbReference type="Proteomes" id="UP000003730"/>
    </source>
</evidence>
<dbReference type="InterPro" id="IPR051783">
    <property type="entry name" value="NAD(P)-dependent_oxidoreduct"/>
</dbReference>
<dbReference type="InterPro" id="IPR001509">
    <property type="entry name" value="Epimerase_deHydtase"/>
</dbReference>
<dbReference type="AlphaFoldDB" id="G2EHG7"/>
<organism evidence="2 3">
    <name type="scientific">Bizionia argentinensis JUB59</name>
    <dbReference type="NCBI Taxonomy" id="1046627"/>
    <lineage>
        <taxon>Bacteria</taxon>
        <taxon>Pseudomonadati</taxon>
        <taxon>Bacteroidota</taxon>
        <taxon>Flavobacteriia</taxon>
        <taxon>Flavobacteriales</taxon>
        <taxon>Flavobacteriaceae</taxon>
        <taxon>Bizionia</taxon>
    </lineage>
</organism>
<dbReference type="EMBL" id="AFXZ01000067">
    <property type="protein sequence ID" value="EGV42206.1"/>
    <property type="molecule type" value="Genomic_DNA"/>
</dbReference>
<dbReference type="GO" id="GO:0005737">
    <property type="term" value="C:cytoplasm"/>
    <property type="evidence" value="ECO:0007669"/>
    <property type="project" value="TreeGrafter"/>
</dbReference>
<dbReference type="Pfam" id="PF01370">
    <property type="entry name" value="Epimerase"/>
    <property type="match status" value="1"/>
</dbReference>
<evidence type="ECO:0000259" key="1">
    <source>
        <dbReference type="Pfam" id="PF01370"/>
    </source>
</evidence>
<gene>
    <name evidence="2" type="ORF">BZARG_554</name>
</gene>
<comment type="caution">
    <text evidence="2">The sequence shown here is derived from an EMBL/GenBank/DDBJ whole genome shotgun (WGS) entry which is preliminary data.</text>
</comment>
<dbReference type="OrthoDB" id="596910at2"/>
<protein>
    <submittedName>
        <fullName evidence="2">NAD-dependent epimerase/dehydratase family protein</fullName>
    </submittedName>
</protein>
<dbReference type="Gene3D" id="3.40.50.720">
    <property type="entry name" value="NAD(P)-binding Rossmann-like Domain"/>
    <property type="match status" value="1"/>
</dbReference>
<name>G2EHG7_9FLAO</name>
<reference evidence="2 3" key="1">
    <citation type="journal article" date="2008" name="Int. J. Syst. Evol. Microbiol.">
        <title>Bizionia argentinensis sp. nov., isolated from surface marine water in Antarctica.</title>
        <authorList>
            <person name="Bercovich A."/>
            <person name="Vazquez S.C."/>
            <person name="Yankilevich P."/>
            <person name="Coria S.H."/>
            <person name="Foti M."/>
            <person name="Hernandez E."/>
            <person name="Vidal A."/>
            <person name="Ruberto L."/>
            <person name="Melo C."/>
            <person name="Marenssi S."/>
            <person name="Criscuolo M."/>
            <person name="Memoli M."/>
            <person name="Arguelles M."/>
            <person name="Mac Cormack W.P."/>
        </authorList>
    </citation>
    <scope>NUCLEOTIDE SEQUENCE [LARGE SCALE GENOMIC DNA]</scope>
    <source>
        <strain evidence="2 3">JUB59</strain>
    </source>
</reference>
<dbReference type="GO" id="GO:0004029">
    <property type="term" value="F:aldehyde dehydrogenase (NAD+) activity"/>
    <property type="evidence" value="ECO:0007669"/>
    <property type="project" value="TreeGrafter"/>
</dbReference>
<dbReference type="STRING" id="1046627.BZARG_554"/>
<proteinExistence type="predicted"/>
<dbReference type="PATRIC" id="fig|1046627.3.peg.2943"/>
<dbReference type="InterPro" id="IPR036291">
    <property type="entry name" value="NAD(P)-bd_dom_sf"/>
</dbReference>